<gene>
    <name evidence="8" type="ORF">E1288_12105</name>
</gene>
<dbReference type="InterPro" id="IPR037185">
    <property type="entry name" value="EmrE-like"/>
</dbReference>
<dbReference type="PANTHER" id="PTHR32322:SF2">
    <property type="entry name" value="EAMA DOMAIN-CONTAINING PROTEIN"/>
    <property type="match status" value="1"/>
</dbReference>
<evidence type="ECO:0000259" key="7">
    <source>
        <dbReference type="Pfam" id="PF00892"/>
    </source>
</evidence>
<evidence type="ECO:0000256" key="4">
    <source>
        <dbReference type="ARBA" id="ARBA00022989"/>
    </source>
</evidence>
<feature type="transmembrane region" description="Helical" evidence="6">
    <location>
        <begin position="25"/>
        <end position="43"/>
    </location>
</feature>
<keyword evidence="9" id="KW-1185">Reference proteome</keyword>
<keyword evidence="5 6" id="KW-0472">Membrane</keyword>
<dbReference type="SUPFAM" id="SSF103481">
    <property type="entry name" value="Multidrug resistance efflux transporter EmrE"/>
    <property type="match status" value="2"/>
</dbReference>
<comment type="subcellular location">
    <subcellularLocation>
        <location evidence="1">Membrane</location>
        <topology evidence="1">Multi-pass membrane protein</topology>
    </subcellularLocation>
</comment>
<comment type="similarity">
    <text evidence="2">Belongs to the EamA transporter family.</text>
</comment>
<dbReference type="Proteomes" id="UP000294947">
    <property type="component" value="Unassembled WGS sequence"/>
</dbReference>
<evidence type="ECO:0000256" key="3">
    <source>
        <dbReference type="ARBA" id="ARBA00022692"/>
    </source>
</evidence>
<keyword evidence="4 6" id="KW-1133">Transmembrane helix</keyword>
<protein>
    <submittedName>
        <fullName evidence="8">EamA family transporter</fullName>
    </submittedName>
</protein>
<feature type="domain" description="EamA" evidence="7">
    <location>
        <begin position="128"/>
        <end position="259"/>
    </location>
</feature>
<evidence type="ECO:0000256" key="5">
    <source>
        <dbReference type="ARBA" id="ARBA00023136"/>
    </source>
</evidence>
<evidence type="ECO:0000313" key="8">
    <source>
        <dbReference type="EMBL" id="TDD52555.1"/>
    </source>
</evidence>
<organism evidence="8 9">
    <name type="scientific">Saccharopolyspora elongata</name>
    <dbReference type="NCBI Taxonomy" id="2530387"/>
    <lineage>
        <taxon>Bacteria</taxon>
        <taxon>Bacillati</taxon>
        <taxon>Actinomycetota</taxon>
        <taxon>Actinomycetes</taxon>
        <taxon>Pseudonocardiales</taxon>
        <taxon>Pseudonocardiaceae</taxon>
        <taxon>Saccharopolyspora</taxon>
    </lineage>
</organism>
<feature type="transmembrane region" description="Helical" evidence="6">
    <location>
        <begin position="183"/>
        <end position="206"/>
    </location>
</feature>
<evidence type="ECO:0000313" key="9">
    <source>
        <dbReference type="Proteomes" id="UP000294947"/>
    </source>
</evidence>
<dbReference type="EMBL" id="SMKW01000012">
    <property type="protein sequence ID" value="TDD52555.1"/>
    <property type="molecule type" value="Genomic_DNA"/>
</dbReference>
<feature type="transmembrane region" description="Helical" evidence="6">
    <location>
        <begin position="128"/>
        <end position="146"/>
    </location>
</feature>
<dbReference type="Pfam" id="PF00892">
    <property type="entry name" value="EamA"/>
    <property type="match status" value="1"/>
</dbReference>
<dbReference type="GO" id="GO:0016020">
    <property type="term" value="C:membrane"/>
    <property type="evidence" value="ECO:0007669"/>
    <property type="project" value="UniProtKB-SubCell"/>
</dbReference>
<feature type="transmembrane region" description="Helical" evidence="6">
    <location>
        <begin position="104"/>
        <end position="122"/>
    </location>
</feature>
<comment type="caution">
    <text evidence="8">The sequence shown here is derived from an EMBL/GenBank/DDBJ whole genome shotgun (WGS) entry which is preliminary data.</text>
</comment>
<dbReference type="AlphaFoldDB" id="A0A4R4Z3H6"/>
<keyword evidence="3 6" id="KW-0812">Transmembrane</keyword>
<evidence type="ECO:0000256" key="1">
    <source>
        <dbReference type="ARBA" id="ARBA00004141"/>
    </source>
</evidence>
<dbReference type="PANTHER" id="PTHR32322">
    <property type="entry name" value="INNER MEMBRANE TRANSPORTER"/>
    <property type="match status" value="1"/>
</dbReference>
<dbReference type="InterPro" id="IPR050638">
    <property type="entry name" value="AA-Vitamin_Transporters"/>
</dbReference>
<reference evidence="8 9" key="1">
    <citation type="submission" date="2019-03" db="EMBL/GenBank/DDBJ databases">
        <title>Draft genome sequences of novel Actinobacteria.</title>
        <authorList>
            <person name="Sahin N."/>
            <person name="Ay H."/>
            <person name="Saygin H."/>
        </authorList>
    </citation>
    <scope>NUCLEOTIDE SEQUENCE [LARGE SCALE GENOMIC DNA]</scope>
    <source>
        <strain evidence="8 9">7K502</strain>
    </source>
</reference>
<dbReference type="InterPro" id="IPR000620">
    <property type="entry name" value="EamA_dom"/>
</dbReference>
<feature type="transmembrane region" description="Helical" evidence="6">
    <location>
        <begin position="80"/>
        <end position="97"/>
    </location>
</feature>
<evidence type="ECO:0000256" key="6">
    <source>
        <dbReference type="SAM" id="Phobius"/>
    </source>
</evidence>
<feature type="transmembrane region" description="Helical" evidence="6">
    <location>
        <begin position="55"/>
        <end position="74"/>
    </location>
</feature>
<accession>A0A4R4Z3H6</accession>
<sequence length="266" mass="26556">MLGAVVSVQFGQAFGKQLFSAAGPLGVAALRLSMAAAVLLILWRPQIPRGWRSRGLIIAFGAAIAAMNVVYLALPHLPVGVASTLQLLGPLSVALLGSRRPHDVLWAALAAVGVFLFCGPIGAPLPAIGVALALVSAVGMGCYLLLSHRVGGLSSNGSPLALAVACAAVIALPFGIAESGTALLSPAVLLAGLGIAVLSAVVPYSLEMAALRRIPPRVVGVLQSLEPAAGAAAGLLLLAELLTPSQVVALGCVTAASIGAVLTRAR</sequence>
<feature type="transmembrane region" description="Helical" evidence="6">
    <location>
        <begin position="158"/>
        <end position="177"/>
    </location>
</feature>
<evidence type="ECO:0000256" key="2">
    <source>
        <dbReference type="ARBA" id="ARBA00007362"/>
    </source>
</evidence>
<name>A0A4R4Z3H6_9PSEU</name>
<proteinExistence type="inferred from homology"/>
<dbReference type="OrthoDB" id="9815120at2"/>